<sequence>MQEAPGSTPGISMPCCASCVPYLALLLAVGSPITGASSKISGVGGLSRDLQSNCILLPPLCPRTIICQNRPRPTHYSLEGPSSRPPYLQIDTGSGDGGDGVRTHALTGGPELPGSTFT</sequence>
<feature type="chain" id="PRO_5041035595" evidence="2">
    <location>
        <begin position="39"/>
        <end position="118"/>
    </location>
</feature>
<gene>
    <name evidence="3" type="ORF">EgrG_000530800</name>
</gene>
<evidence type="ECO:0000313" key="3">
    <source>
        <dbReference type="EMBL" id="CDS20950.1"/>
    </source>
</evidence>
<evidence type="ECO:0000313" key="5">
    <source>
        <dbReference type="WBParaSite" id="EgrG_000530800"/>
    </source>
</evidence>
<evidence type="ECO:0000256" key="2">
    <source>
        <dbReference type="SAM" id="SignalP"/>
    </source>
</evidence>
<organism evidence="3">
    <name type="scientific">Echinococcus granulosus</name>
    <name type="common">Hydatid tapeworm</name>
    <dbReference type="NCBI Taxonomy" id="6210"/>
    <lineage>
        <taxon>Eukaryota</taxon>
        <taxon>Metazoa</taxon>
        <taxon>Spiralia</taxon>
        <taxon>Lophotrochozoa</taxon>
        <taxon>Platyhelminthes</taxon>
        <taxon>Cestoda</taxon>
        <taxon>Eucestoda</taxon>
        <taxon>Cyclophyllidea</taxon>
        <taxon>Taeniidae</taxon>
        <taxon>Echinococcus</taxon>
        <taxon>Echinococcus granulosus group</taxon>
    </lineage>
</organism>
<reference evidence="3" key="2">
    <citation type="submission" date="2014-06" db="EMBL/GenBank/DDBJ databases">
        <authorList>
            <person name="Aslett M."/>
        </authorList>
    </citation>
    <scope>NUCLEOTIDE SEQUENCE</scope>
</reference>
<reference evidence="5" key="3">
    <citation type="submission" date="2020-10" db="UniProtKB">
        <authorList>
            <consortium name="WormBaseParasite"/>
        </authorList>
    </citation>
    <scope>IDENTIFICATION</scope>
</reference>
<reference evidence="3 4" key="1">
    <citation type="journal article" date="2013" name="Nature">
        <title>The genomes of four tapeworm species reveal adaptations to parasitism.</title>
        <authorList>
            <person name="Tsai I.J."/>
            <person name="Zarowiecki M."/>
            <person name="Holroyd N."/>
            <person name="Garciarrubio A."/>
            <person name="Sanchez-Flores A."/>
            <person name="Brooks K.L."/>
            <person name="Tracey A."/>
            <person name="Bobes R.J."/>
            <person name="Fragoso G."/>
            <person name="Sciutto E."/>
            <person name="Aslett M."/>
            <person name="Beasley H."/>
            <person name="Bennett H.M."/>
            <person name="Cai J."/>
            <person name="Camicia F."/>
            <person name="Clark R."/>
            <person name="Cucher M."/>
            <person name="De Silva N."/>
            <person name="Day T.A."/>
            <person name="Deplazes P."/>
            <person name="Estrada K."/>
            <person name="Fernandez C."/>
            <person name="Holland P.W."/>
            <person name="Hou J."/>
            <person name="Hu S."/>
            <person name="Huckvale T."/>
            <person name="Hung S.S."/>
            <person name="Kamenetzky L."/>
            <person name="Keane J.A."/>
            <person name="Kiss F."/>
            <person name="Koziol U."/>
            <person name="Lambert O."/>
            <person name="Liu K."/>
            <person name="Luo X."/>
            <person name="Luo Y."/>
            <person name="Macchiaroli N."/>
            <person name="Nichol S."/>
            <person name="Paps J."/>
            <person name="Parkinson J."/>
            <person name="Pouchkina-Stantcheva N."/>
            <person name="Riddiford N."/>
            <person name="Rosenzvit M."/>
            <person name="Salinas G."/>
            <person name="Wasmuth J.D."/>
            <person name="Zamanian M."/>
            <person name="Zheng Y."/>
            <person name="Cai X."/>
            <person name="Soberon X."/>
            <person name="Olson P.D."/>
            <person name="Laclette J.P."/>
            <person name="Brehm K."/>
            <person name="Berriman M."/>
            <person name="Garciarrubio A."/>
            <person name="Bobes R.J."/>
            <person name="Fragoso G."/>
            <person name="Sanchez-Flores A."/>
            <person name="Estrada K."/>
            <person name="Cevallos M.A."/>
            <person name="Morett E."/>
            <person name="Gonzalez V."/>
            <person name="Portillo T."/>
            <person name="Ochoa-Leyva A."/>
            <person name="Jose M.V."/>
            <person name="Sciutto E."/>
            <person name="Landa A."/>
            <person name="Jimenez L."/>
            <person name="Valdes V."/>
            <person name="Carrero J.C."/>
            <person name="Larralde C."/>
            <person name="Morales-Montor J."/>
            <person name="Limon-Lason J."/>
            <person name="Soberon X."/>
            <person name="Laclette J.P."/>
        </authorList>
    </citation>
    <scope>NUCLEOTIDE SEQUENCE [LARGE SCALE GENOMIC DNA]</scope>
</reference>
<dbReference type="Proteomes" id="UP000492820">
    <property type="component" value="Unassembled WGS sequence"/>
</dbReference>
<dbReference type="AlphaFoldDB" id="A0A068WTK3"/>
<evidence type="ECO:0000313" key="4">
    <source>
        <dbReference type="Proteomes" id="UP000492820"/>
    </source>
</evidence>
<dbReference type="EMBL" id="LK028582">
    <property type="protein sequence ID" value="CDS20950.1"/>
    <property type="molecule type" value="Genomic_DNA"/>
</dbReference>
<evidence type="ECO:0000256" key="1">
    <source>
        <dbReference type="SAM" id="MobiDB-lite"/>
    </source>
</evidence>
<protein>
    <submittedName>
        <fullName evidence="5">Secreted protein</fullName>
    </submittedName>
</protein>
<feature type="region of interest" description="Disordered" evidence="1">
    <location>
        <begin position="72"/>
        <end position="118"/>
    </location>
</feature>
<accession>A0A068WTK3</accession>
<dbReference type="WBParaSite" id="EgrG_000530800">
    <property type="protein sequence ID" value="EgrG_000530800"/>
    <property type="gene ID" value="EgrG_000530800"/>
</dbReference>
<proteinExistence type="predicted"/>
<keyword evidence="2" id="KW-0732">Signal</keyword>
<name>A0A068WTK3_ECHGR</name>
<feature type="signal peptide" evidence="2">
    <location>
        <begin position="1"/>
        <end position="38"/>
    </location>
</feature>